<dbReference type="OrthoDB" id="9806179at2"/>
<sequence>MGKKYDVAIIGGGPAGLTAGIYAARAGKSTAVIERGLIGGQITFTDSIDNFPAAPGMNGAEYAMKIQSQAESFGAEIIMDEITEVTAPETEGGTFKIKGNSDEYEATAVVLATGLDNRKMGISGEDGLISRGISFCAVCDGAFFRNKEVAVYGGGNTAVEDAAFLANICSKVTIIHRRDRFRAEQAVVDELKALDNVEFVMTSNVVGVNGDKALESITVKNNETGETRDIDVSALFVAIGKIPNGKPFANLVATDEAGYFDIGETCEASTPGVFVAGDGRSKELKQLTTAVSDGSIAATKACHYVDRMNGQEYV</sequence>
<proteinExistence type="predicted"/>
<evidence type="ECO:0000256" key="2">
    <source>
        <dbReference type="ARBA" id="ARBA00023002"/>
    </source>
</evidence>
<dbReference type="GeneID" id="78390764"/>
<keyword evidence="5" id="KW-1185">Reference proteome</keyword>
<name>A0A2S0L2H9_9FIRM</name>
<evidence type="ECO:0000313" key="5">
    <source>
        <dbReference type="Proteomes" id="UP000237883"/>
    </source>
</evidence>
<keyword evidence="2" id="KW-0560">Oxidoreductase</keyword>
<reference evidence="5" key="1">
    <citation type="submission" date="2018-02" db="EMBL/GenBank/DDBJ databases">
        <authorList>
            <person name="Holder M.E."/>
            <person name="Ajami N.J."/>
            <person name="Petrosino J.F."/>
        </authorList>
    </citation>
    <scope>NUCLEOTIDE SEQUENCE [LARGE SCALE GENOMIC DNA]</scope>
    <source>
        <strain evidence="5">CCUG 47132</strain>
    </source>
</reference>
<evidence type="ECO:0000259" key="3">
    <source>
        <dbReference type="Pfam" id="PF07992"/>
    </source>
</evidence>
<organism evidence="4 5">
    <name type="scientific">Mogibacterium diversum</name>
    <dbReference type="NCBI Taxonomy" id="114527"/>
    <lineage>
        <taxon>Bacteria</taxon>
        <taxon>Bacillati</taxon>
        <taxon>Bacillota</taxon>
        <taxon>Clostridia</taxon>
        <taxon>Peptostreptococcales</taxon>
        <taxon>Anaerovoracaceae</taxon>
        <taxon>Mogibacterium</taxon>
    </lineage>
</organism>
<accession>A0A2S0L2H9</accession>
<keyword evidence="1" id="KW-0285">Flavoprotein</keyword>
<dbReference type="PRINTS" id="PR00368">
    <property type="entry name" value="FADPNR"/>
</dbReference>
<evidence type="ECO:0000256" key="1">
    <source>
        <dbReference type="ARBA" id="ARBA00022630"/>
    </source>
</evidence>
<dbReference type="PANTHER" id="PTHR48105">
    <property type="entry name" value="THIOREDOXIN REDUCTASE 1-RELATED-RELATED"/>
    <property type="match status" value="1"/>
</dbReference>
<dbReference type="InterPro" id="IPR050097">
    <property type="entry name" value="Ferredoxin-NADP_redctase_2"/>
</dbReference>
<dbReference type="EMBL" id="CP027228">
    <property type="protein sequence ID" value="AVM47455.1"/>
    <property type="molecule type" value="Genomic_DNA"/>
</dbReference>
<dbReference type="RefSeq" id="WP_106056243.1">
    <property type="nucleotide sequence ID" value="NZ_CAUUYG010000001.1"/>
</dbReference>
<dbReference type="Proteomes" id="UP000237883">
    <property type="component" value="Chromosome"/>
</dbReference>
<dbReference type="SUPFAM" id="SSF51905">
    <property type="entry name" value="FAD/NAD(P)-binding domain"/>
    <property type="match status" value="1"/>
</dbReference>
<dbReference type="Gene3D" id="3.50.50.60">
    <property type="entry name" value="FAD/NAD(P)-binding domain"/>
    <property type="match status" value="2"/>
</dbReference>
<dbReference type="InterPro" id="IPR023753">
    <property type="entry name" value="FAD/NAD-binding_dom"/>
</dbReference>
<dbReference type="GO" id="GO:0016491">
    <property type="term" value="F:oxidoreductase activity"/>
    <property type="evidence" value="ECO:0007669"/>
    <property type="project" value="UniProtKB-KW"/>
</dbReference>
<dbReference type="InterPro" id="IPR036188">
    <property type="entry name" value="FAD/NAD-bd_sf"/>
</dbReference>
<dbReference type="AlphaFoldDB" id="A0A2S0L2H9"/>
<protein>
    <submittedName>
        <fullName evidence="4">Thioredoxin-disulfide reductase</fullName>
    </submittedName>
</protein>
<dbReference type="Pfam" id="PF07992">
    <property type="entry name" value="Pyr_redox_2"/>
    <property type="match status" value="1"/>
</dbReference>
<feature type="domain" description="FAD/NAD(P)-binding" evidence="3">
    <location>
        <begin position="5"/>
        <end position="294"/>
    </location>
</feature>
<gene>
    <name evidence="4" type="ORF">C5Q96_00685</name>
</gene>
<evidence type="ECO:0000313" key="4">
    <source>
        <dbReference type="EMBL" id="AVM47455.1"/>
    </source>
</evidence>
<dbReference type="PRINTS" id="PR00469">
    <property type="entry name" value="PNDRDTASEII"/>
</dbReference>
<dbReference type="KEGG" id="mdv:C5Q96_00685"/>